<gene>
    <name evidence="1" type="ORF">INNEFFPN_00036</name>
</gene>
<name>A0A7G9Z7P3_9EURY</name>
<proteinExistence type="predicted"/>
<evidence type="ECO:0000313" key="1">
    <source>
        <dbReference type="EMBL" id="QNO56277.1"/>
    </source>
</evidence>
<organism evidence="1">
    <name type="scientific">Candidatus Methanophaga sp. ANME-1 ERB7</name>
    <dbReference type="NCBI Taxonomy" id="2759913"/>
    <lineage>
        <taxon>Archaea</taxon>
        <taxon>Methanobacteriati</taxon>
        <taxon>Methanobacteriota</taxon>
        <taxon>Stenosarchaea group</taxon>
        <taxon>Methanomicrobia</taxon>
        <taxon>Candidatus Methanophagales</taxon>
        <taxon>Candidatus Methanophagaceae</taxon>
        <taxon>Candidatus Methanophaga</taxon>
    </lineage>
</organism>
<dbReference type="EMBL" id="MT631651">
    <property type="protein sequence ID" value="QNO56277.1"/>
    <property type="molecule type" value="Genomic_DNA"/>
</dbReference>
<dbReference type="AlphaFoldDB" id="A0A7G9Z7P3"/>
<protein>
    <submittedName>
        <fullName evidence="1">Uncharacterized protein</fullName>
    </submittedName>
</protein>
<sequence>MVKIEAEIDFLFGPPERAFEIAEKSSSYQKVTEQRGFVTYKGKHGGRECDTGRCWCCEIYLPEVLRL</sequence>
<reference evidence="1" key="1">
    <citation type="submission" date="2020-06" db="EMBL/GenBank/DDBJ databases">
        <title>Unique genomic features of the anaerobic methanotrophic archaea.</title>
        <authorList>
            <person name="Chadwick G.L."/>
            <person name="Skennerton C.T."/>
            <person name="Laso-Perez R."/>
            <person name="Leu A.O."/>
            <person name="Speth D.R."/>
            <person name="Yu H."/>
            <person name="Morgan-Lang C."/>
            <person name="Hatzenpichler R."/>
            <person name="Goudeau D."/>
            <person name="Malmstrom R."/>
            <person name="Brazelton W.J."/>
            <person name="Woyke T."/>
            <person name="Hallam S.J."/>
            <person name="Tyson G.W."/>
            <person name="Wegener G."/>
            <person name="Boetius A."/>
            <person name="Orphan V."/>
        </authorList>
    </citation>
    <scope>NUCLEOTIDE SEQUENCE</scope>
</reference>
<accession>A0A7G9Z7P3</accession>